<evidence type="ECO:0000313" key="1">
    <source>
        <dbReference type="EMBL" id="NGZ44759.1"/>
    </source>
</evidence>
<dbReference type="EMBL" id="SEWW01000005">
    <property type="protein sequence ID" value="NGZ44759.1"/>
    <property type="molecule type" value="Genomic_DNA"/>
</dbReference>
<protein>
    <submittedName>
        <fullName evidence="1">Uncharacterized protein</fullName>
    </submittedName>
</protein>
<evidence type="ECO:0000313" key="2">
    <source>
        <dbReference type="Proteomes" id="UP001318301"/>
    </source>
</evidence>
<dbReference type="Proteomes" id="UP001318301">
    <property type="component" value="Unassembled WGS sequence"/>
</dbReference>
<proteinExistence type="predicted"/>
<sequence length="59" mass="6531">MNGIQAILTIDMDNLPANFQEIIQHEQAKIAQWKEEGILATSKQKRSCFGIQKCGPGTS</sequence>
<keyword evidence="2" id="KW-1185">Reference proteome</keyword>
<name>A0ABX0F155_9BACT</name>
<accession>A0ABX0F155</accession>
<comment type="caution">
    <text evidence="1">The sequence shown here is derived from an EMBL/GenBank/DDBJ whole genome shotgun (WGS) entry which is preliminary data.</text>
</comment>
<dbReference type="RefSeq" id="WP_166231603.1">
    <property type="nucleotide sequence ID" value="NZ_CBCSIJ010000026.1"/>
</dbReference>
<reference evidence="1 2" key="1">
    <citation type="submission" date="2019-02" db="EMBL/GenBank/DDBJ databases">
        <title>Genome of a new Bacteroidetes strain.</title>
        <authorList>
            <person name="Pitt A."/>
        </authorList>
    </citation>
    <scope>NUCLEOTIDE SEQUENCE [LARGE SCALE GENOMIC DNA]</scope>
    <source>
        <strain evidence="1 2">50C-KIRBA</strain>
    </source>
</reference>
<gene>
    <name evidence="1" type="ORF">EWU23_09745</name>
</gene>
<organism evidence="1 2">
    <name type="scientific">Aquirufa beregesia</name>
    <dbReference type="NCBI Taxonomy" id="2516556"/>
    <lineage>
        <taxon>Bacteria</taxon>
        <taxon>Pseudomonadati</taxon>
        <taxon>Bacteroidota</taxon>
        <taxon>Cytophagia</taxon>
        <taxon>Cytophagales</taxon>
        <taxon>Flectobacillaceae</taxon>
        <taxon>Aquirufa</taxon>
    </lineage>
</organism>